<evidence type="ECO:0000256" key="1">
    <source>
        <dbReference type="SAM" id="Phobius"/>
    </source>
</evidence>
<feature type="transmembrane region" description="Helical" evidence="1">
    <location>
        <begin position="170"/>
        <end position="188"/>
    </location>
</feature>
<feature type="signal peptide" evidence="2">
    <location>
        <begin position="1"/>
        <end position="36"/>
    </location>
</feature>
<sequence length="293" mass="30544">MEADVSGRRRRRPLAAALLVLAACLAPALPSSEARAQPAGSQAQAQPAEAPEALFQQGTAALGRGEYGAAIDTFELLADRGFVHPDASYNRGLAYVLRVREGADRPGDLGRAAAAFEEALRLRPGDADADRALDLVRAEITRRRSRRAADAVDARPTLDRVIVGLASERTWAAAALLASLLLAVGVALRRRPAGPAHVAGSVLAPTALVALLALVPLTVAARHLRLTTRAGVVVVPEVRLLDEGGRALPAAEQAPIPEGASVEVGRRSGGLAEVRWGATEGWVPASSIRLLAP</sequence>
<dbReference type="EMBL" id="JEMA01000646">
    <property type="protein sequence ID" value="KYF67486.1"/>
    <property type="molecule type" value="Genomic_DNA"/>
</dbReference>
<feature type="transmembrane region" description="Helical" evidence="1">
    <location>
        <begin position="200"/>
        <end position="219"/>
    </location>
</feature>
<protein>
    <recommendedName>
        <fullName evidence="5">Tetratricopeptide repeat protein</fullName>
    </recommendedName>
</protein>
<keyword evidence="1" id="KW-1133">Transmembrane helix</keyword>
<keyword evidence="1" id="KW-0472">Membrane</keyword>
<dbReference type="Gene3D" id="1.25.40.10">
    <property type="entry name" value="Tetratricopeptide repeat domain"/>
    <property type="match status" value="1"/>
</dbReference>
<dbReference type="RefSeq" id="WP_061609827.1">
    <property type="nucleotide sequence ID" value="NZ_JEMA01000646.1"/>
</dbReference>
<feature type="chain" id="PRO_5007566760" description="Tetratricopeptide repeat protein" evidence="2">
    <location>
        <begin position="37"/>
        <end position="293"/>
    </location>
</feature>
<dbReference type="SUPFAM" id="SSF48452">
    <property type="entry name" value="TPR-like"/>
    <property type="match status" value="1"/>
</dbReference>
<organism evidence="3 4">
    <name type="scientific">Sorangium cellulosum</name>
    <name type="common">Polyangium cellulosum</name>
    <dbReference type="NCBI Taxonomy" id="56"/>
    <lineage>
        <taxon>Bacteria</taxon>
        <taxon>Pseudomonadati</taxon>
        <taxon>Myxococcota</taxon>
        <taxon>Polyangia</taxon>
        <taxon>Polyangiales</taxon>
        <taxon>Polyangiaceae</taxon>
        <taxon>Sorangium</taxon>
    </lineage>
</organism>
<dbReference type="OrthoDB" id="5511611at2"/>
<dbReference type="Proteomes" id="UP000075260">
    <property type="component" value="Unassembled WGS sequence"/>
</dbReference>
<evidence type="ECO:0000313" key="3">
    <source>
        <dbReference type="EMBL" id="KYF67486.1"/>
    </source>
</evidence>
<keyword evidence="2" id="KW-0732">Signal</keyword>
<keyword evidence="1" id="KW-0812">Transmembrane</keyword>
<dbReference type="AlphaFoldDB" id="A0A150QIE2"/>
<dbReference type="InterPro" id="IPR011990">
    <property type="entry name" value="TPR-like_helical_dom_sf"/>
</dbReference>
<accession>A0A150QIE2</accession>
<reference evidence="3 4" key="1">
    <citation type="submission" date="2014-02" db="EMBL/GenBank/DDBJ databases">
        <title>The small core and large imbalanced accessory genome model reveals a collaborative survival strategy of Sorangium cellulosum strains in nature.</title>
        <authorList>
            <person name="Han K."/>
            <person name="Peng R."/>
            <person name="Blom J."/>
            <person name="Li Y.-Z."/>
        </authorList>
    </citation>
    <scope>NUCLEOTIDE SEQUENCE [LARGE SCALE GENOMIC DNA]</scope>
    <source>
        <strain evidence="3 4">So0008-312</strain>
    </source>
</reference>
<evidence type="ECO:0000313" key="4">
    <source>
        <dbReference type="Proteomes" id="UP000075260"/>
    </source>
</evidence>
<comment type="caution">
    <text evidence="3">The sequence shown here is derived from an EMBL/GenBank/DDBJ whole genome shotgun (WGS) entry which is preliminary data.</text>
</comment>
<name>A0A150QIE2_SORCE</name>
<evidence type="ECO:0008006" key="5">
    <source>
        <dbReference type="Google" id="ProtNLM"/>
    </source>
</evidence>
<gene>
    <name evidence="3" type="ORF">BE15_20850</name>
</gene>
<evidence type="ECO:0000256" key="2">
    <source>
        <dbReference type="SAM" id="SignalP"/>
    </source>
</evidence>
<proteinExistence type="predicted"/>